<evidence type="ECO:0000313" key="2">
    <source>
        <dbReference type="Proteomes" id="UP000027456"/>
    </source>
</evidence>
<dbReference type="OrthoDB" id="3253083at2759"/>
<reference evidence="1 2" key="1">
    <citation type="submission" date="2013-12" db="EMBL/GenBank/DDBJ databases">
        <authorList>
            <person name="Cubeta M."/>
            <person name="Pakala S."/>
            <person name="Fedorova N."/>
            <person name="Thomas E."/>
            <person name="Dean R."/>
            <person name="Jabaji S."/>
            <person name="Neate S."/>
            <person name="Toda T."/>
            <person name="Tavantzis S."/>
            <person name="Vilgalys R."/>
            <person name="Bharathan N."/>
            <person name="Pakala S."/>
            <person name="Losada L.S."/>
            <person name="Zafar N."/>
            <person name="Nierman W."/>
        </authorList>
    </citation>
    <scope>NUCLEOTIDE SEQUENCE [LARGE SCALE GENOMIC DNA]</scope>
    <source>
        <strain evidence="1 2">123E</strain>
    </source>
</reference>
<dbReference type="Proteomes" id="UP000027456">
    <property type="component" value="Unassembled WGS sequence"/>
</dbReference>
<comment type="caution">
    <text evidence="1">The sequence shown here is derived from an EMBL/GenBank/DDBJ whole genome shotgun (WGS) entry which is preliminary data.</text>
</comment>
<protein>
    <submittedName>
        <fullName evidence="1">Small nuclear RNA activating complex (SNAPc), subunit SNAP43</fullName>
    </submittedName>
</protein>
<dbReference type="EMBL" id="AZST01000159">
    <property type="protein sequence ID" value="KEP51568.1"/>
    <property type="molecule type" value="Genomic_DNA"/>
</dbReference>
<sequence length="330" mass="36893">MSLKPTVTLHGALPALQPEYFSSDLFVTPLRLDIENLLTEFARRLQNHSDHCGLAEPATSNATDPNGIFRNNSLKAFLSCWASSDWRFVHLRCLDAIGRTAFLRTVHRTFLEASITFSDELMRLGALYGLYTFHMTQPSHLHRILEIPIPLDHLQQFLQLPLTFQHPHKLVATHLISTLISQHIFRLLPVSGLRPMNPTMLPQTFVAISTTSQDTMPRGPGRVTVTNRLRMGKRAVDELQTFLDGDTSHMAPRAPGSLPSFTDYTTLRALMMDAAGPETIDNAIRETSQNLRNAEDILVREGMAVEVDPELRNGQLLGLVHDTTGSSILD</sequence>
<keyword evidence="2" id="KW-1185">Reference proteome</keyword>
<name>A0A074S3U8_9AGAM</name>
<dbReference type="HOGENOM" id="CLU_059053_1_0_1"/>
<evidence type="ECO:0000313" key="1">
    <source>
        <dbReference type="EMBL" id="KEP51568.1"/>
    </source>
</evidence>
<dbReference type="STRING" id="1423351.A0A074S3U8"/>
<dbReference type="InterPro" id="IPR019188">
    <property type="entry name" value="SNAPC1"/>
</dbReference>
<accession>A0A074S3U8</accession>
<organism evidence="1 2">
    <name type="scientific">Rhizoctonia solani 123E</name>
    <dbReference type="NCBI Taxonomy" id="1423351"/>
    <lineage>
        <taxon>Eukaryota</taxon>
        <taxon>Fungi</taxon>
        <taxon>Dikarya</taxon>
        <taxon>Basidiomycota</taxon>
        <taxon>Agaricomycotina</taxon>
        <taxon>Agaricomycetes</taxon>
        <taxon>Cantharellales</taxon>
        <taxon>Ceratobasidiaceae</taxon>
        <taxon>Rhizoctonia</taxon>
    </lineage>
</organism>
<dbReference type="Pfam" id="PF09808">
    <property type="entry name" value="SNAPC1"/>
    <property type="match status" value="1"/>
</dbReference>
<gene>
    <name evidence="1" type="ORF">V565_059480</name>
</gene>
<dbReference type="AlphaFoldDB" id="A0A074S3U8"/>
<proteinExistence type="predicted"/>